<evidence type="ECO:0000313" key="2">
    <source>
        <dbReference type="EMBL" id="GGL53613.1"/>
    </source>
</evidence>
<feature type="transmembrane region" description="Helical" evidence="1">
    <location>
        <begin position="81"/>
        <end position="107"/>
    </location>
</feature>
<gene>
    <name evidence="2" type="ORF">GCM10009039_09770</name>
</gene>
<keyword evidence="1" id="KW-0472">Membrane</keyword>
<keyword evidence="1" id="KW-1133">Transmembrane helix</keyword>
<dbReference type="AlphaFoldDB" id="A0A830FGK7"/>
<evidence type="ECO:0000256" key="1">
    <source>
        <dbReference type="SAM" id="Phobius"/>
    </source>
</evidence>
<name>A0A830FGK7_9EURY</name>
<keyword evidence="3" id="KW-1185">Reference proteome</keyword>
<dbReference type="EMBL" id="BMPG01000001">
    <property type="protein sequence ID" value="GGL53613.1"/>
    <property type="molecule type" value="Genomic_DNA"/>
</dbReference>
<feature type="transmembrane region" description="Helical" evidence="1">
    <location>
        <begin position="119"/>
        <end position="143"/>
    </location>
</feature>
<organism evidence="2 3">
    <name type="scientific">Halocalculus aciditolerans</name>
    <dbReference type="NCBI Taxonomy" id="1383812"/>
    <lineage>
        <taxon>Archaea</taxon>
        <taxon>Methanobacteriati</taxon>
        <taxon>Methanobacteriota</taxon>
        <taxon>Stenosarchaea group</taxon>
        <taxon>Halobacteria</taxon>
        <taxon>Halobacteriales</taxon>
        <taxon>Halobacteriaceae</taxon>
        <taxon>Halocalculus</taxon>
    </lineage>
</organism>
<reference evidence="2" key="2">
    <citation type="submission" date="2020-09" db="EMBL/GenBank/DDBJ databases">
        <authorList>
            <person name="Sun Q."/>
            <person name="Ohkuma M."/>
        </authorList>
    </citation>
    <scope>NUCLEOTIDE SEQUENCE</scope>
    <source>
        <strain evidence="2">JCM 19596</strain>
    </source>
</reference>
<feature type="transmembrane region" description="Helical" evidence="1">
    <location>
        <begin position="46"/>
        <end position="69"/>
    </location>
</feature>
<dbReference type="Proteomes" id="UP000607197">
    <property type="component" value="Unassembled WGS sequence"/>
</dbReference>
<comment type="caution">
    <text evidence="2">The sequence shown here is derived from an EMBL/GenBank/DDBJ whole genome shotgun (WGS) entry which is preliminary data.</text>
</comment>
<accession>A0A830FGK7</accession>
<proteinExistence type="predicted"/>
<keyword evidence="1" id="KW-0812">Transmembrane</keyword>
<evidence type="ECO:0000313" key="3">
    <source>
        <dbReference type="Proteomes" id="UP000607197"/>
    </source>
</evidence>
<sequence length="149" mass="14998">MPRHALPAAVSGGLALVDGVLRGLQQFGPAFLVDLGTTTITLGQVIVAVHVLGALVSPILALAAGYWLGGRVPFDREWSTVLLAVAAAALVAFFVGEGAFVVGATVVADGMSVTGPSTALVVVWEAVVGTVTLATAVFAGGAVRTFRQT</sequence>
<reference evidence="2" key="1">
    <citation type="journal article" date="2014" name="Int. J. Syst. Evol. Microbiol.">
        <title>Complete genome sequence of Corynebacterium casei LMG S-19264T (=DSM 44701T), isolated from a smear-ripened cheese.</title>
        <authorList>
            <consortium name="US DOE Joint Genome Institute (JGI-PGF)"/>
            <person name="Walter F."/>
            <person name="Albersmeier A."/>
            <person name="Kalinowski J."/>
            <person name="Ruckert C."/>
        </authorList>
    </citation>
    <scope>NUCLEOTIDE SEQUENCE</scope>
    <source>
        <strain evidence="2">JCM 19596</strain>
    </source>
</reference>
<dbReference type="RefSeq" id="WP_188976405.1">
    <property type="nucleotide sequence ID" value="NZ_BMPG01000001.1"/>
</dbReference>
<protein>
    <submittedName>
        <fullName evidence="2">Uncharacterized protein</fullName>
    </submittedName>
</protein>